<dbReference type="PANTHER" id="PTHR45790:SF3">
    <property type="entry name" value="S-ADENOSYL-L-METHIONINE-DEPENDENT UROPORPHYRINOGEN III METHYLTRANSFERASE, CHLOROPLASTIC"/>
    <property type="match status" value="1"/>
</dbReference>
<dbReference type="OrthoDB" id="9815856at2"/>
<comment type="pathway">
    <text evidence="7">Porphyrin-containing compound metabolism; siroheme biosynthesis; precorrin-2 from uroporphyrinogen III: step 1/1.</text>
</comment>
<dbReference type="CDD" id="cd11642">
    <property type="entry name" value="SUMT"/>
    <property type="match status" value="1"/>
</dbReference>
<feature type="region of interest" description="Disordered" evidence="8">
    <location>
        <begin position="1"/>
        <end position="24"/>
    </location>
</feature>
<evidence type="ECO:0000313" key="11">
    <source>
        <dbReference type="Proteomes" id="UP000234341"/>
    </source>
</evidence>
<keyword evidence="4 10" id="KW-0808">Transferase</keyword>
<dbReference type="Proteomes" id="UP000234341">
    <property type="component" value="Unassembled WGS sequence"/>
</dbReference>
<dbReference type="GO" id="GO:0004851">
    <property type="term" value="F:uroporphyrin-III C-methyltransferase activity"/>
    <property type="evidence" value="ECO:0007669"/>
    <property type="project" value="UniProtKB-EC"/>
</dbReference>
<dbReference type="AlphaFoldDB" id="A0A2N5CHL3"/>
<evidence type="ECO:0000256" key="5">
    <source>
        <dbReference type="ARBA" id="ARBA00022691"/>
    </source>
</evidence>
<reference evidence="10 11" key="1">
    <citation type="submission" date="2017-12" db="EMBL/GenBank/DDBJ databases">
        <title>Genome sequence of the active heterotrophic nitrifier-denitrifier, Cupriavidus pauculus UM1.</title>
        <authorList>
            <person name="Putonti C."/>
            <person name="Castignetti D."/>
        </authorList>
    </citation>
    <scope>NUCLEOTIDE SEQUENCE [LARGE SCALE GENOMIC DNA]</scope>
    <source>
        <strain evidence="10 11">UM1</strain>
    </source>
</reference>
<dbReference type="InterPro" id="IPR000878">
    <property type="entry name" value="4pyrrol_Mease"/>
</dbReference>
<accession>A0A2N5CHL3</accession>
<feature type="domain" description="Tetrapyrrole methylase" evidence="9">
    <location>
        <begin position="28"/>
        <end position="237"/>
    </location>
</feature>
<dbReference type="NCBIfam" id="TIGR01469">
    <property type="entry name" value="cobA_cysG_Cterm"/>
    <property type="match status" value="1"/>
</dbReference>
<feature type="compositionally biased region" description="Low complexity" evidence="8">
    <location>
        <begin position="10"/>
        <end position="20"/>
    </location>
</feature>
<dbReference type="PANTHER" id="PTHR45790">
    <property type="entry name" value="SIROHEME SYNTHASE-RELATED"/>
    <property type="match status" value="1"/>
</dbReference>
<evidence type="ECO:0000313" key="10">
    <source>
        <dbReference type="EMBL" id="PLQ01703.1"/>
    </source>
</evidence>
<name>A0A2N5CHL3_9BURK</name>
<protein>
    <recommendedName>
        <fullName evidence="2">uroporphyrinogen-III C-methyltransferase</fullName>
        <ecNumber evidence="2">2.1.1.107</ecNumber>
    </recommendedName>
</protein>
<dbReference type="InterPro" id="IPR006366">
    <property type="entry name" value="CobA/CysG_C"/>
</dbReference>
<dbReference type="Gene3D" id="3.40.1010.10">
    <property type="entry name" value="Cobalt-precorrin-4 Transmethylase, Domain 1"/>
    <property type="match status" value="1"/>
</dbReference>
<evidence type="ECO:0000256" key="3">
    <source>
        <dbReference type="ARBA" id="ARBA00022603"/>
    </source>
</evidence>
<gene>
    <name evidence="10" type="primary">cobA</name>
    <name evidence="10" type="ORF">CYJ10_05865</name>
</gene>
<evidence type="ECO:0000256" key="7">
    <source>
        <dbReference type="ARBA" id="ARBA00025705"/>
    </source>
</evidence>
<dbReference type="EMBL" id="PJRP01000002">
    <property type="protein sequence ID" value="PLQ01703.1"/>
    <property type="molecule type" value="Genomic_DNA"/>
</dbReference>
<dbReference type="Gene3D" id="3.30.950.10">
    <property type="entry name" value="Methyltransferase, Cobalt-precorrin-4 Transmethylase, Domain 2"/>
    <property type="match status" value="1"/>
</dbReference>
<comment type="caution">
    <text evidence="10">The sequence shown here is derived from an EMBL/GenBank/DDBJ whole genome shotgun (WGS) entry which is preliminary data.</text>
</comment>
<keyword evidence="6" id="KW-0627">Porphyrin biosynthesis</keyword>
<sequence>MKRWNTDGPRGAQDGQARQGAQDRKTGKVWLIGVGPGDPELVTVKAARALSEAQVWLIDDLVPEMMACYASPGTEIISVGKRGGRCSVSQASIHAQTLAHALAGRCVARVKGGDPLMFGRGGEEAAFLRGHGLDVEVVNGISSGLAAAQALGIALTHRAHCHGVTFVTAHTRGDGEPDWRALAASGTTLVIYMGMHRIASIREALLQAGMRPDMPAGVVMHASCADQRNWTGTLGTLTDAVGAGLASPSIILVGEVVATALHRPAVFSPLPRAGEGPGERAGISSCDVAV</sequence>
<evidence type="ECO:0000256" key="1">
    <source>
        <dbReference type="ARBA" id="ARBA00005879"/>
    </source>
</evidence>
<dbReference type="InterPro" id="IPR014776">
    <property type="entry name" value="4pyrrole_Mease_sub2"/>
</dbReference>
<dbReference type="NCBIfam" id="NF004790">
    <property type="entry name" value="PRK06136.1"/>
    <property type="match status" value="1"/>
</dbReference>
<comment type="similarity">
    <text evidence="1">Belongs to the precorrin methyltransferase family.</text>
</comment>
<proteinExistence type="inferred from homology"/>
<evidence type="ECO:0000256" key="2">
    <source>
        <dbReference type="ARBA" id="ARBA00012162"/>
    </source>
</evidence>
<dbReference type="SUPFAM" id="SSF53790">
    <property type="entry name" value="Tetrapyrrole methylase"/>
    <property type="match status" value="1"/>
</dbReference>
<dbReference type="UniPathway" id="UPA00262">
    <property type="reaction ID" value="UER00211"/>
</dbReference>
<organism evidence="10 11">
    <name type="scientific">Cupriavidus pauculus</name>
    <dbReference type="NCBI Taxonomy" id="82633"/>
    <lineage>
        <taxon>Bacteria</taxon>
        <taxon>Pseudomonadati</taxon>
        <taxon>Pseudomonadota</taxon>
        <taxon>Betaproteobacteria</taxon>
        <taxon>Burkholderiales</taxon>
        <taxon>Burkholderiaceae</taxon>
        <taxon>Cupriavidus</taxon>
    </lineage>
</organism>
<dbReference type="FunFam" id="3.40.1010.10:FF:000001">
    <property type="entry name" value="Siroheme synthase"/>
    <property type="match status" value="1"/>
</dbReference>
<dbReference type="EC" id="2.1.1.107" evidence="2"/>
<evidence type="ECO:0000256" key="6">
    <source>
        <dbReference type="ARBA" id="ARBA00023244"/>
    </source>
</evidence>
<dbReference type="InterPro" id="IPR035996">
    <property type="entry name" value="4pyrrol_Methylase_sf"/>
</dbReference>
<dbReference type="GO" id="GO:0032259">
    <property type="term" value="P:methylation"/>
    <property type="evidence" value="ECO:0007669"/>
    <property type="project" value="UniProtKB-KW"/>
</dbReference>
<keyword evidence="3 10" id="KW-0489">Methyltransferase</keyword>
<dbReference type="InterPro" id="IPR050161">
    <property type="entry name" value="Siro_Cobalamin_biosynth"/>
</dbReference>
<dbReference type="Pfam" id="PF00590">
    <property type="entry name" value="TP_methylase"/>
    <property type="match status" value="1"/>
</dbReference>
<keyword evidence="5" id="KW-0949">S-adenosyl-L-methionine</keyword>
<evidence type="ECO:0000256" key="8">
    <source>
        <dbReference type="SAM" id="MobiDB-lite"/>
    </source>
</evidence>
<dbReference type="InterPro" id="IPR014777">
    <property type="entry name" value="4pyrrole_Mease_sub1"/>
</dbReference>
<evidence type="ECO:0000259" key="9">
    <source>
        <dbReference type="Pfam" id="PF00590"/>
    </source>
</evidence>
<feature type="region of interest" description="Disordered" evidence="8">
    <location>
        <begin position="271"/>
        <end position="290"/>
    </location>
</feature>
<dbReference type="GO" id="GO:0019354">
    <property type="term" value="P:siroheme biosynthetic process"/>
    <property type="evidence" value="ECO:0007669"/>
    <property type="project" value="UniProtKB-UniPathway"/>
</dbReference>
<evidence type="ECO:0000256" key="4">
    <source>
        <dbReference type="ARBA" id="ARBA00022679"/>
    </source>
</evidence>